<evidence type="ECO:0000256" key="5">
    <source>
        <dbReference type="ARBA" id="ARBA00023136"/>
    </source>
</evidence>
<evidence type="ECO:0000313" key="9">
    <source>
        <dbReference type="Proteomes" id="UP001056336"/>
    </source>
</evidence>
<reference evidence="8" key="1">
    <citation type="journal article" date="2018" name="Int. J. Syst. Evol. Microbiol.">
        <title>Jatrophihabitans telluris sp. nov., isolated from sediment soil of lava forest wetlands and the emended description of the genus Jatrophihabitans.</title>
        <authorList>
            <person name="Lee K.C."/>
            <person name="Suh M.K."/>
            <person name="Eom M.K."/>
            <person name="Kim K.K."/>
            <person name="Kim J.S."/>
            <person name="Kim D.S."/>
            <person name="Ko S.H."/>
            <person name="Shin Y.K."/>
            <person name="Lee J.S."/>
        </authorList>
    </citation>
    <scope>NUCLEOTIDE SEQUENCE</scope>
    <source>
        <strain evidence="8">N237</strain>
    </source>
</reference>
<organism evidence="8 9">
    <name type="scientific">Jatrophihabitans telluris</name>
    <dbReference type="NCBI Taxonomy" id="2038343"/>
    <lineage>
        <taxon>Bacteria</taxon>
        <taxon>Bacillati</taxon>
        <taxon>Actinomycetota</taxon>
        <taxon>Actinomycetes</taxon>
        <taxon>Jatrophihabitantales</taxon>
        <taxon>Jatrophihabitantaceae</taxon>
        <taxon>Jatrophihabitans</taxon>
    </lineage>
</organism>
<evidence type="ECO:0000256" key="4">
    <source>
        <dbReference type="ARBA" id="ARBA00022989"/>
    </source>
</evidence>
<evidence type="ECO:0000313" key="8">
    <source>
        <dbReference type="EMBL" id="UQX89400.1"/>
    </source>
</evidence>
<protein>
    <recommendedName>
        <fullName evidence="7">Cardiolipin synthase N-terminal domain-containing protein</fullName>
    </recommendedName>
</protein>
<keyword evidence="9" id="KW-1185">Reference proteome</keyword>
<dbReference type="EMBL" id="CP097332">
    <property type="protein sequence ID" value="UQX89400.1"/>
    <property type="molecule type" value="Genomic_DNA"/>
</dbReference>
<reference evidence="8" key="2">
    <citation type="submission" date="2022-05" db="EMBL/GenBank/DDBJ databases">
        <authorList>
            <person name="Kim J.-S."/>
            <person name="Lee K."/>
            <person name="Suh M."/>
            <person name="Eom M."/>
            <person name="Kim J.-S."/>
            <person name="Kim D.-S."/>
            <person name="Ko S.-H."/>
            <person name="Shin Y."/>
            <person name="Lee J.-S."/>
        </authorList>
    </citation>
    <scope>NUCLEOTIDE SEQUENCE</scope>
    <source>
        <strain evidence="8">N237</strain>
    </source>
</reference>
<sequence>MINTAASASFSVSSPIFWIIGVVIFVFMVVDVARSQATVGAKVGWIIFSFFCTILALIVWLIWGRRKAYRGAM</sequence>
<dbReference type="InterPro" id="IPR027379">
    <property type="entry name" value="CLS_N"/>
</dbReference>
<name>A0ABY4R2M8_9ACTN</name>
<proteinExistence type="predicted"/>
<keyword evidence="4 6" id="KW-1133">Transmembrane helix</keyword>
<keyword evidence="2" id="KW-1003">Cell membrane</keyword>
<gene>
    <name evidence="8" type="ORF">M6D93_05190</name>
</gene>
<keyword evidence="3 6" id="KW-0812">Transmembrane</keyword>
<keyword evidence="5 6" id="KW-0472">Membrane</keyword>
<feature type="domain" description="Cardiolipin synthase N-terminal" evidence="7">
    <location>
        <begin position="23"/>
        <end position="65"/>
    </location>
</feature>
<comment type="subcellular location">
    <subcellularLocation>
        <location evidence="1">Cell membrane</location>
        <topology evidence="1">Multi-pass membrane protein</topology>
    </subcellularLocation>
</comment>
<evidence type="ECO:0000256" key="6">
    <source>
        <dbReference type="SAM" id="Phobius"/>
    </source>
</evidence>
<evidence type="ECO:0000259" key="7">
    <source>
        <dbReference type="Pfam" id="PF13396"/>
    </source>
</evidence>
<dbReference type="RefSeq" id="WP_249773296.1">
    <property type="nucleotide sequence ID" value="NZ_CP097332.1"/>
</dbReference>
<accession>A0ABY4R2M8</accession>
<dbReference type="Proteomes" id="UP001056336">
    <property type="component" value="Chromosome"/>
</dbReference>
<evidence type="ECO:0000256" key="3">
    <source>
        <dbReference type="ARBA" id="ARBA00022692"/>
    </source>
</evidence>
<feature type="transmembrane region" description="Helical" evidence="6">
    <location>
        <begin position="42"/>
        <end position="63"/>
    </location>
</feature>
<feature type="transmembrane region" description="Helical" evidence="6">
    <location>
        <begin position="12"/>
        <end position="30"/>
    </location>
</feature>
<dbReference type="Pfam" id="PF13396">
    <property type="entry name" value="PLDc_N"/>
    <property type="match status" value="1"/>
</dbReference>
<evidence type="ECO:0000256" key="2">
    <source>
        <dbReference type="ARBA" id="ARBA00022475"/>
    </source>
</evidence>
<evidence type="ECO:0000256" key="1">
    <source>
        <dbReference type="ARBA" id="ARBA00004651"/>
    </source>
</evidence>